<organism evidence="9 10">
    <name type="scientific">Roseibium album</name>
    <dbReference type="NCBI Taxonomy" id="311410"/>
    <lineage>
        <taxon>Bacteria</taxon>
        <taxon>Pseudomonadati</taxon>
        <taxon>Pseudomonadota</taxon>
        <taxon>Alphaproteobacteria</taxon>
        <taxon>Hyphomicrobiales</taxon>
        <taxon>Stappiaceae</taxon>
        <taxon>Roseibium</taxon>
    </lineage>
</organism>
<dbReference type="GO" id="GO:0005886">
    <property type="term" value="C:plasma membrane"/>
    <property type="evidence" value="ECO:0007669"/>
    <property type="project" value="UniProtKB-SubCell"/>
</dbReference>
<keyword evidence="6 7" id="KW-0472">Membrane</keyword>
<evidence type="ECO:0000256" key="6">
    <source>
        <dbReference type="ARBA" id="ARBA00023136"/>
    </source>
</evidence>
<feature type="transmembrane region" description="Helical" evidence="7">
    <location>
        <begin position="291"/>
        <end position="312"/>
    </location>
</feature>
<dbReference type="EMBL" id="CXWC01000013">
    <property type="protein sequence ID" value="CTQ77045.1"/>
    <property type="molecule type" value="Genomic_DNA"/>
</dbReference>
<dbReference type="STRING" id="311410.LA5095_03701"/>
<comment type="caution">
    <text evidence="7">Lacks conserved residue(s) required for the propagation of feature annotation.</text>
</comment>
<evidence type="ECO:0000313" key="10">
    <source>
        <dbReference type="Proteomes" id="UP000049983"/>
    </source>
</evidence>
<dbReference type="GO" id="GO:0022857">
    <property type="term" value="F:transmembrane transporter activity"/>
    <property type="evidence" value="ECO:0007669"/>
    <property type="project" value="UniProtKB-UniRule"/>
</dbReference>
<feature type="transmembrane region" description="Helical" evidence="7">
    <location>
        <begin position="332"/>
        <end position="360"/>
    </location>
</feature>
<keyword evidence="10" id="KW-1185">Reference proteome</keyword>
<keyword evidence="7" id="KW-0813">Transport</keyword>
<dbReference type="NCBIfam" id="TIGR00786">
    <property type="entry name" value="dctM"/>
    <property type="match status" value="1"/>
</dbReference>
<evidence type="ECO:0000313" key="9">
    <source>
        <dbReference type="EMBL" id="CTQ77045.1"/>
    </source>
</evidence>
<dbReference type="InterPro" id="IPR010656">
    <property type="entry name" value="DctM"/>
</dbReference>
<evidence type="ECO:0000256" key="7">
    <source>
        <dbReference type="RuleBase" id="RU369079"/>
    </source>
</evidence>
<comment type="function">
    <text evidence="7">Part of the tripartite ATP-independent periplasmic (TRAP) transport system.</text>
</comment>
<feature type="transmembrane region" description="Helical" evidence="7">
    <location>
        <begin position="259"/>
        <end position="279"/>
    </location>
</feature>
<dbReference type="Pfam" id="PF06808">
    <property type="entry name" value="DctM"/>
    <property type="match status" value="1"/>
</dbReference>
<sequence>MLWQQLQQQTVELGWSFYGPVLIFVGLIALAVPVWAAIGSAAIAMLMISGALPLSLVGESLFHGIDHFALTAVPLFILTGDVLVRTGLSRKFLDVAEALTCWAKGGFGSATVLVCGMFSAISGSDAAGAAAVGRMTIERLVESGYPRPYACALVAAGACTGILIPPSIAYIIIGLVLGISASTLFLAALIPGIAILLSILVTNIVMNRIYAYEGGGLMTFGEWAANLGKALKSGWYAFIVPGVIFYGIFSGRLTPTEAGAVAVMITIGMGFLLGTLKLSDFPAMLVSSAKVNGVIVPIIAFSLPLAQALAILGVPQGFVYAVTSLTSEPALVILLMIGILIAAGCVMETTPNIVILAPILKPLADNIGMNEIQFCIMMITALGVGFITPPLGLNLFVVSGLTGESILKIAARAVPFVFFMLLVTLLIAYVPTLSTTFLPDIYK</sequence>
<evidence type="ECO:0000259" key="8">
    <source>
        <dbReference type="Pfam" id="PF06808"/>
    </source>
</evidence>
<comment type="subcellular location">
    <subcellularLocation>
        <location evidence="1 7">Cell inner membrane</location>
        <topology evidence="1 7">Multi-pass membrane protein</topology>
    </subcellularLocation>
</comment>
<keyword evidence="4 7" id="KW-0812">Transmembrane</keyword>
<feature type="domain" description="TRAP C4-dicarboxylate transport system permease DctM subunit" evidence="8">
    <location>
        <begin position="22"/>
        <end position="432"/>
    </location>
</feature>
<protein>
    <recommendedName>
        <fullName evidence="7">TRAP transporter large permease protein</fullName>
    </recommendedName>
</protein>
<evidence type="ECO:0000256" key="5">
    <source>
        <dbReference type="ARBA" id="ARBA00022989"/>
    </source>
</evidence>
<feature type="transmembrane region" description="Helical" evidence="7">
    <location>
        <begin position="179"/>
        <end position="201"/>
    </location>
</feature>
<feature type="transmembrane region" description="Helical" evidence="7">
    <location>
        <begin position="68"/>
        <end position="84"/>
    </location>
</feature>
<evidence type="ECO:0000256" key="4">
    <source>
        <dbReference type="ARBA" id="ARBA00022692"/>
    </source>
</evidence>
<feature type="transmembrane region" description="Helical" evidence="7">
    <location>
        <begin position="413"/>
        <end position="438"/>
    </location>
</feature>
<dbReference type="PANTHER" id="PTHR33362">
    <property type="entry name" value="SIALIC ACID TRAP TRANSPORTER PERMEASE PROTEIN SIAT-RELATED"/>
    <property type="match status" value="1"/>
</dbReference>
<dbReference type="GeneID" id="97672253"/>
<dbReference type="PIRSF" id="PIRSF006066">
    <property type="entry name" value="HI0050"/>
    <property type="match status" value="1"/>
</dbReference>
<dbReference type="AlphaFoldDB" id="A0A0M7API8"/>
<accession>A0A0M7API8</accession>
<name>A0A0M7API8_9HYPH</name>
<dbReference type="PANTHER" id="PTHR33362:SF5">
    <property type="entry name" value="C4-DICARBOXYLATE TRAP TRANSPORTER LARGE PERMEASE PROTEIN DCTM"/>
    <property type="match status" value="1"/>
</dbReference>
<comment type="subunit">
    <text evidence="7">The complex comprises the extracytoplasmic solute receptor protein and the two transmembrane proteins.</text>
</comment>
<dbReference type="OrthoDB" id="9790209at2"/>
<dbReference type="RefSeq" id="WP_055117548.1">
    <property type="nucleotide sequence ID" value="NZ_CANKXR010000004.1"/>
</dbReference>
<dbReference type="Proteomes" id="UP000049983">
    <property type="component" value="Unassembled WGS sequence"/>
</dbReference>
<evidence type="ECO:0000256" key="2">
    <source>
        <dbReference type="ARBA" id="ARBA00022475"/>
    </source>
</evidence>
<evidence type="ECO:0000256" key="3">
    <source>
        <dbReference type="ARBA" id="ARBA00022519"/>
    </source>
</evidence>
<proteinExistence type="inferred from homology"/>
<feature type="transmembrane region" description="Helical" evidence="7">
    <location>
        <begin position="149"/>
        <end position="173"/>
    </location>
</feature>
<feature type="transmembrane region" description="Helical" evidence="7">
    <location>
        <begin position="235"/>
        <end position="253"/>
    </location>
</feature>
<comment type="similarity">
    <text evidence="7">Belongs to the TRAP transporter large permease family.</text>
</comment>
<dbReference type="InterPro" id="IPR004681">
    <property type="entry name" value="TRAP_DctM"/>
</dbReference>
<keyword evidence="5 7" id="KW-1133">Transmembrane helix</keyword>
<gene>
    <name evidence="9" type="primary">siaT_39</name>
    <name evidence="9" type="ORF">LA5096_04983</name>
</gene>
<keyword evidence="3 7" id="KW-0997">Cell inner membrane</keyword>
<evidence type="ECO:0000256" key="1">
    <source>
        <dbReference type="ARBA" id="ARBA00004429"/>
    </source>
</evidence>
<reference evidence="10" key="1">
    <citation type="submission" date="2015-07" db="EMBL/GenBank/DDBJ databases">
        <authorList>
            <person name="Rodrigo-Torres Lidia"/>
            <person name="Arahal R.David."/>
        </authorList>
    </citation>
    <scope>NUCLEOTIDE SEQUENCE [LARGE SCALE GENOMIC DNA]</scope>
    <source>
        <strain evidence="10">CECT 5096</strain>
    </source>
</reference>
<keyword evidence="2" id="KW-1003">Cell membrane</keyword>
<feature type="transmembrane region" description="Helical" evidence="7">
    <location>
        <begin position="372"/>
        <end position="393"/>
    </location>
</feature>
<feature type="transmembrane region" description="Helical" evidence="7">
    <location>
        <begin position="21"/>
        <end position="48"/>
    </location>
</feature>